<dbReference type="EMBL" id="SJSA01000002">
    <property type="protein sequence ID" value="TGG36542.1"/>
    <property type="molecule type" value="Genomic_DNA"/>
</dbReference>
<dbReference type="InterPro" id="IPR004223">
    <property type="entry name" value="VitB12-dep_Met_synth_activ_dom"/>
</dbReference>
<sequence>MISGTLSYSDLKITPSDLYVQMGYGDSIPDEMTLREAESVLNEIKFWLNAQYCFFISDGELDEGSSVIISMGREHRIGRVIARQLRGAKRYAYFVATAGDEFEEYQHRLMATGDMVKVFIADSIGSVIAEKAADRMEEALEALLLPSGWKHTNRFSPGYCGWDVSGQQQLFPMFPDGKPCGVTLSSSSLMTPIKSVSGVIGLGPDVRKLDYSCGLCGLSQCYKRRRT</sequence>
<dbReference type="Proteomes" id="UP000297635">
    <property type="component" value="Unassembled WGS sequence"/>
</dbReference>
<proteinExistence type="predicted"/>
<evidence type="ECO:0000259" key="1">
    <source>
        <dbReference type="Pfam" id="PF02965"/>
    </source>
</evidence>
<dbReference type="Pfam" id="PF02965">
    <property type="entry name" value="Met_synt_B12"/>
    <property type="match status" value="1"/>
</dbReference>
<dbReference type="PIRSF" id="PIRSF037984">
    <property type="entry name" value="Met_synth_TM0269_prd"/>
    <property type="match status" value="1"/>
</dbReference>
<protein>
    <submittedName>
        <fullName evidence="2">Methionine synthase</fullName>
    </submittedName>
</protein>
<gene>
    <name evidence="2" type="ORF">EZ315_11900</name>
</gene>
<dbReference type="InterPro" id="IPR017342">
    <property type="entry name" value="S-AdoMet-dep_Met_synth_prd"/>
</dbReference>
<reference evidence="2 3" key="1">
    <citation type="submission" date="2019-02" db="EMBL/GenBank/DDBJ databases">
        <title>Isolation and identification of novel species under the genus Muribaculum.</title>
        <authorList>
            <person name="Miyake S."/>
            <person name="Ding Y."/>
            <person name="Low A."/>
            <person name="Soh M."/>
            <person name="Seedorf H."/>
        </authorList>
    </citation>
    <scope>NUCLEOTIDE SEQUENCE [LARGE SCALE GENOMIC DNA]</scope>
    <source>
        <strain evidence="2 3">TLL-A3</strain>
    </source>
</reference>
<dbReference type="RefSeq" id="WP_135472276.1">
    <property type="nucleotide sequence ID" value="NZ_CASCNC010000020.1"/>
</dbReference>
<dbReference type="Gene3D" id="3.40.109.40">
    <property type="match status" value="1"/>
</dbReference>
<dbReference type="SUPFAM" id="SSF56507">
    <property type="entry name" value="Methionine synthase activation domain-like"/>
    <property type="match status" value="1"/>
</dbReference>
<dbReference type="InterPro" id="IPR037010">
    <property type="entry name" value="VitB12-dep_Met_synth_activ_sf"/>
</dbReference>
<accession>A0A4Z0V0E1</accession>
<evidence type="ECO:0000313" key="3">
    <source>
        <dbReference type="Proteomes" id="UP000297635"/>
    </source>
</evidence>
<dbReference type="GeneID" id="82150494"/>
<evidence type="ECO:0000313" key="2">
    <source>
        <dbReference type="EMBL" id="TGG36542.1"/>
    </source>
</evidence>
<name>A0A4Z0V0E1_9BACT</name>
<dbReference type="GO" id="GO:0008705">
    <property type="term" value="F:methionine synthase activity"/>
    <property type="evidence" value="ECO:0007669"/>
    <property type="project" value="InterPro"/>
</dbReference>
<comment type="caution">
    <text evidence="2">The sequence shown here is derived from an EMBL/GenBank/DDBJ whole genome shotgun (WGS) entry which is preliminary data.</text>
</comment>
<dbReference type="AlphaFoldDB" id="A0A4Z0V0E1"/>
<keyword evidence="3" id="KW-1185">Reference proteome</keyword>
<organism evidence="2 3">
    <name type="scientific">Duncaniella freteri</name>
    <dbReference type="NCBI Taxonomy" id="2530391"/>
    <lineage>
        <taxon>Bacteria</taxon>
        <taxon>Pseudomonadati</taxon>
        <taxon>Bacteroidota</taxon>
        <taxon>Bacteroidia</taxon>
        <taxon>Bacteroidales</taxon>
        <taxon>Muribaculaceae</taxon>
        <taxon>Duncaniella</taxon>
    </lineage>
</organism>
<feature type="domain" description="AdoMet activation" evidence="1">
    <location>
        <begin position="91"/>
        <end position="226"/>
    </location>
</feature>